<feature type="compositionally biased region" description="Basic and acidic residues" evidence="1">
    <location>
        <begin position="462"/>
        <end position="492"/>
    </location>
</feature>
<feature type="region of interest" description="Disordered" evidence="1">
    <location>
        <begin position="84"/>
        <end position="106"/>
    </location>
</feature>
<dbReference type="PANTHER" id="PTHR42032:SF1">
    <property type="entry name" value="YALI0E30679P"/>
    <property type="match status" value="1"/>
</dbReference>
<feature type="region of interest" description="Disordered" evidence="1">
    <location>
        <begin position="172"/>
        <end position="213"/>
    </location>
</feature>
<gene>
    <name evidence="2" type="ORF">Slin15195_G048890</name>
</gene>
<feature type="compositionally biased region" description="Low complexity" evidence="1">
    <location>
        <begin position="9"/>
        <end position="41"/>
    </location>
</feature>
<dbReference type="EMBL" id="CP099420">
    <property type="protein sequence ID" value="USW51570.1"/>
    <property type="molecule type" value="Genomic_DNA"/>
</dbReference>
<evidence type="ECO:0000313" key="2">
    <source>
        <dbReference type="EMBL" id="USW51570.1"/>
    </source>
</evidence>
<dbReference type="AlphaFoldDB" id="A0A9Q9EI21"/>
<dbReference type="PANTHER" id="PTHR42032">
    <property type="entry name" value="YALI0E30679P"/>
    <property type="match status" value="1"/>
</dbReference>
<feature type="region of interest" description="Disordered" evidence="1">
    <location>
        <begin position="446"/>
        <end position="492"/>
    </location>
</feature>
<proteinExistence type="predicted"/>
<accession>A0A9Q9EI21</accession>
<protein>
    <submittedName>
        <fullName evidence="2">Uncharacterized protein</fullName>
    </submittedName>
</protein>
<reference evidence="2" key="1">
    <citation type="submission" date="2022-06" db="EMBL/GenBank/DDBJ databases">
        <title>Complete genome sequences of two strains of the flax pathogen Septoria linicola.</title>
        <authorList>
            <person name="Lapalu N."/>
            <person name="Simon A."/>
            <person name="Demenou B."/>
            <person name="Paumier D."/>
            <person name="Guillot M.-P."/>
            <person name="Gout L."/>
            <person name="Valade R."/>
        </authorList>
    </citation>
    <scope>NUCLEOTIDE SEQUENCE</scope>
    <source>
        <strain evidence="2">SE15195</strain>
    </source>
</reference>
<evidence type="ECO:0000313" key="3">
    <source>
        <dbReference type="Proteomes" id="UP001056384"/>
    </source>
</evidence>
<name>A0A9Q9EI21_9PEZI</name>
<feature type="region of interest" description="Disordered" evidence="1">
    <location>
        <begin position="1"/>
        <end position="68"/>
    </location>
</feature>
<organism evidence="2 3">
    <name type="scientific">Septoria linicola</name>
    <dbReference type="NCBI Taxonomy" id="215465"/>
    <lineage>
        <taxon>Eukaryota</taxon>
        <taxon>Fungi</taxon>
        <taxon>Dikarya</taxon>
        <taxon>Ascomycota</taxon>
        <taxon>Pezizomycotina</taxon>
        <taxon>Dothideomycetes</taxon>
        <taxon>Dothideomycetidae</taxon>
        <taxon>Mycosphaerellales</taxon>
        <taxon>Mycosphaerellaceae</taxon>
        <taxon>Septoria</taxon>
    </lineage>
</organism>
<dbReference type="Proteomes" id="UP001056384">
    <property type="component" value="Chromosome 3"/>
</dbReference>
<keyword evidence="3" id="KW-1185">Reference proteome</keyword>
<sequence length="492" mass="54284">MSDNEPRPSARAATASATTSSSATPASTTTPANAAAAAAARFRLPPRQSSDGHSPSSPRPPLQPRRRSSLLSFSSIDDVTRSFTDNYINPRTSNRRRNDFDNETTSWHSSPLAFAILPALAGLFTKNGSAFVTDVLLLGLAAIFMNWSIRLPWDWYYSAQALRRDVEPDYDEDLGDETAVDTASSAGSSPKPSPARKHSGGEDASTQNVSKREQAAASLRKQELLALTATFTFPVLAAYLLHVIRAQLSGPSNGLVSDYNLSIFLLAAEIRPVRQVVRMVASRTMFLQRTVTGIDDPFASAIDDKSTTNKLAERITDLEAKLSEHAIVPPTMNMARKADVTDLSSEIRKRYESRLEGLERALRRYEKKTVTMSMNIDQRLVNLETRLQEALSLAAVAAQHSQNPGIVALALQTFSNIVAFPLKIAYSICIWPLVATEQLYNKTKSVLLGPAPPRSPRRKSSRHDARGRDDSRNQDRQSMRRPSREERPVRHT</sequence>
<evidence type="ECO:0000256" key="1">
    <source>
        <dbReference type="SAM" id="MobiDB-lite"/>
    </source>
</evidence>